<dbReference type="Proteomes" id="UP001057998">
    <property type="component" value="Chromosome 1"/>
</dbReference>
<dbReference type="InterPro" id="IPR021753">
    <property type="entry name" value="DUF3319"/>
</dbReference>
<protein>
    <submittedName>
        <fullName evidence="1">DUF3319 domain-containing protein</fullName>
    </submittedName>
</protein>
<reference evidence="1" key="1">
    <citation type="submission" date="2022-07" db="EMBL/GenBank/DDBJ databases">
        <title>Genome sequencing of Photobacterium atrarenae GJH2-4.</title>
        <authorList>
            <person name="Park S.-J."/>
        </authorList>
    </citation>
    <scope>NUCLEOTIDE SEQUENCE</scope>
    <source>
        <strain evidence="1">GJH2-4</strain>
    </source>
</reference>
<proteinExistence type="predicted"/>
<organism evidence="1 2">
    <name type="scientific">Photobacterium atrarenae</name>
    <dbReference type="NCBI Taxonomy" id="865757"/>
    <lineage>
        <taxon>Bacteria</taxon>
        <taxon>Pseudomonadati</taxon>
        <taxon>Pseudomonadota</taxon>
        <taxon>Gammaproteobacteria</taxon>
        <taxon>Vibrionales</taxon>
        <taxon>Vibrionaceae</taxon>
        <taxon>Photobacterium</taxon>
    </lineage>
</organism>
<evidence type="ECO:0000313" key="1">
    <source>
        <dbReference type="EMBL" id="UTV28948.1"/>
    </source>
</evidence>
<dbReference type="RefSeq" id="WP_255390271.1">
    <property type="nucleotide sequence ID" value="NZ_CP101508.1"/>
</dbReference>
<sequence>MSLRQFLTTTFSARRAQRTRHLFGSEPLLPAVERLVYREHLVENATGNTDDWKAKVNQQVISGDLDSLKERIDRWCDKQVAVKPGSKHFGSAAFTRQIVIHRGFKIINDTGESNGWYMLHRGQLFKGTRVAIEQRINQALARAQYA</sequence>
<gene>
    <name evidence="1" type="ORF">NNL38_06880</name>
</gene>
<evidence type="ECO:0000313" key="2">
    <source>
        <dbReference type="Proteomes" id="UP001057998"/>
    </source>
</evidence>
<accession>A0ABY5GKV8</accession>
<name>A0ABY5GKV8_9GAMM</name>
<keyword evidence="2" id="KW-1185">Reference proteome</keyword>
<dbReference type="EMBL" id="CP101508">
    <property type="protein sequence ID" value="UTV28948.1"/>
    <property type="molecule type" value="Genomic_DNA"/>
</dbReference>
<dbReference type="Pfam" id="PF11782">
    <property type="entry name" value="DUF3319"/>
    <property type="match status" value="1"/>
</dbReference>